<dbReference type="GO" id="GO:0005524">
    <property type="term" value="F:ATP binding"/>
    <property type="evidence" value="ECO:0007669"/>
    <property type="project" value="UniProtKB-UniRule"/>
</dbReference>
<dbReference type="PRINTS" id="PR00193">
    <property type="entry name" value="MYOSINHEAVY"/>
</dbReference>
<feature type="region of interest" description="Disordered" evidence="8">
    <location>
        <begin position="257"/>
        <end position="283"/>
    </location>
</feature>
<dbReference type="InterPro" id="IPR027417">
    <property type="entry name" value="P-loop_NTPase"/>
</dbReference>
<feature type="domain" description="Myosin motor" evidence="10">
    <location>
        <begin position="356"/>
        <end position="1092"/>
    </location>
</feature>
<evidence type="ECO:0000256" key="8">
    <source>
        <dbReference type="SAM" id="MobiDB-lite"/>
    </source>
</evidence>
<comment type="caution">
    <text evidence="6">Lacks conserved residue(s) required for the propagation of feature annotation.</text>
</comment>
<dbReference type="PANTHER" id="PTHR45615:SF36">
    <property type="entry name" value="MYOSIN HEAVY CHAIN-LIKE, ISOFORM B-RELATED"/>
    <property type="match status" value="1"/>
</dbReference>
<feature type="region of interest" description="Disordered" evidence="8">
    <location>
        <begin position="1435"/>
        <end position="1472"/>
    </location>
</feature>
<dbReference type="Pfam" id="PF17820">
    <property type="entry name" value="PDZ_6"/>
    <property type="match status" value="1"/>
</dbReference>
<dbReference type="SUPFAM" id="SSF52540">
    <property type="entry name" value="P-loop containing nucleoside triphosphate hydrolases"/>
    <property type="match status" value="1"/>
</dbReference>
<dbReference type="Gene3D" id="6.20.240.20">
    <property type="match status" value="1"/>
</dbReference>
<dbReference type="SMART" id="SM00228">
    <property type="entry name" value="PDZ"/>
    <property type="match status" value="1"/>
</dbReference>
<feature type="region of interest" description="Disordered" evidence="8">
    <location>
        <begin position="1"/>
        <end position="103"/>
    </location>
</feature>
<dbReference type="Gene3D" id="2.30.42.10">
    <property type="match status" value="1"/>
</dbReference>
<evidence type="ECO:0000313" key="11">
    <source>
        <dbReference type="EMBL" id="MXV01103.1"/>
    </source>
</evidence>
<dbReference type="Pfam" id="PF00063">
    <property type="entry name" value="Myosin_head"/>
    <property type="match status" value="1"/>
</dbReference>
<dbReference type="PROSITE" id="PS50096">
    <property type="entry name" value="IQ"/>
    <property type="match status" value="1"/>
</dbReference>
<dbReference type="Gene3D" id="1.20.5.340">
    <property type="match status" value="1"/>
</dbReference>
<keyword evidence="6" id="KW-0009">Actin-binding</keyword>
<dbReference type="GO" id="GO:0030017">
    <property type="term" value="C:sarcomere"/>
    <property type="evidence" value="ECO:0007669"/>
    <property type="project" value="UniProtKB-ARBA"/>
</dbReference>
<dbReference type="SMART" id="SM00242">
    <property type="entry name" value="MYSc"/>
    <property type="match status" value="1"/>
</dbReference>
<dbReference type="Gene3D" id="1.20.58.530">
    <property type="match status" value="1"/>
</dbReference>
<comment type="similarity">
    <text evidence="6">Belongs to the TRAFAC class myosin-kinesin ATPase superfamily. Myosin family.</text>
</comment>
<dbReference type="PANTHER" id="PTHR45615">
    <property type="entry name" value="MYOSIN HEAVY CHAIN, NON-MUSCLE"/>
    <property type="match status" value="1"/>
</dbReference>
<dbReference type="Pfam" id="PF01576">
    <property type="entry name" value="Myosin_tail_1"/>
    <property type="match status" value="1"/>
</dbReference>
<keyword evidence="5 6" id="KW-0505">Motor protein</keyword>
<reference evidence="11" key="1">
    <citation type="submission" date="2019-12" db="EMBL/GenBank/DDBJ databases">
        <title>An insight into the sialome of adult female Ixodes ricinus ticks feeding for 6 days.</title>
        <authorList>
            <person name="Perner J."/>
            <person name="Ribeiro J.M.C."/>
        </authorList>
    </citation>
    <scope>NUCLEOTIDE SEQUENCE</scope>
    <source>
        <strain evidence="11">Semi-engorged</strain>
        <tissue evidence="11">Salivary glands</tissue>
    </source>
</reference>
<dbReference type="SUPFAM" id="SSF90257">
    <property type="entry name" value="Myosin rod fragments"/>
    <property type="match status" value="1"/>
</dbReference>
<evidence type="ECO:0000256" key="4">
    <source>
        <dbReference type="ARBA" id="ARBA00023123"/>
    </source>
</evidence>
<dbReference type="InterPro" id="IPR001478">
    <property type="entry name" value="PDZ"/>
</dbReference>
<feature type="compositionally biased region" description="Basic and acidic residues" evidence="8">
    <location>
        <begin position="1932"/>
        <end position="1941"/>
    </location>
</feature>
<evidence type="ECO:0000256" key="2">
    <source>
        <dbReference type="ARBA" id="ARBA00022840"/>
    </source>
</evidence>
<evidence type="ECO:0000256" key="6">
    <source>
        <dbReference type="PROSITE-ProRule" id="PRU00782"/>
    </source>
</evidence>
<keyword evidence="2 6" id="KW-0067">ATP-binding</keyword>
<dbReference type="Gene3D" id="4.10.270.10">
    <property type="entry name" value="Myosin, subunit A"/>
    <property type="match status" value="1"/>
</dbReference>
<dbReference type="InterPro" id="IPR041489">
    <property type="entry name" value="PDZ_6"/>
</dbReference>
<dbReference type="Gene3D" id="1.20.120.720">
    <property type="entry name" value="Myosin VI head, motor domain, U50 subdomain"/>
    <property type="match status" value="1"/>
</dbReference>
<dbReference type="GO" id="GO:0016460">
    <property type="term" value="C:myosin II complex"/>
    <property type="evidence" value="ECO:0007669"/>
    <property type="project" value="TreeGrafter"/>
</dbReference>
<evidence type="ECO:0000256" key="3">
    <source>
        <dbReference type="ARBA" id="ARBA00023054"/>
    </source>
</evidence>
<feature type="region of interest" description="Disordered" evidence="8">
    <location>
        <begin position="1373"/>
        <end position="1394"/>
    </location>
</feature>
<feature type="coiled-coil region" evidence="7">
    <location>
        <begin position="1156"/>
        <end position="1253"/>
    </location>
</feature>
<keyword evidence="3 7" id="KW-0175">Coiled coil</keyword>
<feature type="compositionally biased region" description="Basic and acidic residues" evidence="8">
    <location>
        <begin position="1385"/>
        <end position="1394"/>
    </location>
</feature>
<protein>
    <submittedName>
        <fullName evidence="11">Putative class xviii myosin</fullName>
    </submittedName>
</protein>
<organism evidence="11">
    <name type="scientific">Ixodes ricinus</name>
    <name type="common">Common tick</name>
    <name type="synonym">Acarus ricinus</name>
    <dbReference type="NCBI Taxonomy" id="34613"/>
    <lineage>
        <taxon>Eukaryota</taxon>
        <taxon>Metazoa</taxon>
        <taxon>Ecdysozoa</taxon>
        <taxon>Arthropoda</taxon>
        <taxon>Chelicerata</taxon>
        <taxon>Arachnida</taxon>
        <taxon>Acari</taxon>
        <taxon>Parasitiformes</taxon>
        <taxon>Ixodida</taxon>
        <taxon>Ixodoidea</taxon>
        <taxon>Ixodidae</taxon>
        <taxon>Ixodinae</taxon>
        <taxon>Ixodes</taxon>
    </lineage>
</organism>
<dbReference type="EMBL" id="GIFC01019019">
    <property type="protein sequence ID" value="MXV01103.1"/>
    <property type="molecule type" value="Transcribed_RNA"/>
</dbReference>
<proteinExistence type="inferred from homology"/>
<evidence type="ECO:0000256" key="1">
    <source>
        <dbReference type="ARBA" id="ARBA00022741"/>
    </source>
</evidence>
<name>A0A6B0VGC8_IXORI</name>
<feature type="region of interest" description="Disordered" evidence="8">
    <location>
        <begin position="1850"/>
        <end position="1869"/>
    </location>
</feature>
<sequence>MFPWKKAKDKDDKSKRRDDKKGSSSGDGRRRHLVISGPIPTRAGGALVSPLPEEDDCPTTDAGPAPADAKKPPPVPPKKPAVARTLSVPKARPPDRPAPRSSSLVAQPLASVFKQAVRNGHAVVDAQAPAARSATVSAGFCLPPIRAALRCPQPRVLTVVRQPSGDFGFSLRRSALSDGLAGDDRRRTLMFAEPSTLGGGGGGTGLLPGDRLLEVNGASVDDRTREEVVEMVRSSGDRVSLKVQPLPELCEIVARVAGGGPPGATQGRHRTLSRTGSRRHRTLGAKTDEEIAEERQWLQSEKVWVLFDGGYAGASLVKGDQVTPREGRVRVRLDATGELLDVDQEDVDKANPPQLDFVEDLAQLRQLNEAGLLHALRGRFASGLVHCYAGPALLCFNPQRPLAIYSEKVMRLLRDCPADDLPPHVFAVAQAAHAALVSTRRDQTVLFLGRSGAGKTGAAKQVLQYLAITCAPSSQAGAPMAEKLTAASALLESFGNSRTWANANASRFSQLFSLEFDIAGQLVSASVQALMLERWRASGLRKGEPNFHIFHYLLAGVGDSLRKELFLESLDEQNLFVTPQRKPEERSKCALMWELVQGSLLTLGVRESEARGLWSVLGAICHLGEAGTLRGTSGRLQFQRGDSAQRAALLLGTSVEDLHRAVFAHEALLSAGGNSRLASRTGDGDPQEPLQDFVAALYIEVFGAVVSLVNRALGSAGRSVATIQVLDCPGFQSGKLATLEDLCHNYVQERLQLLFHQHTFLAQQERYQQEKVAVEEAEEVASPQGLVSLLDRIPPQGAALRASSCDLQQTDQSCGLLQLLDDEALYPGNTDDAFLDRLLRMGPANDGREQRLVQPGPREGQFVLHHQLGSLPVTYGVQGWLRAAREGPAFRQAQPLLQESHKEQLAQLFGCSRGPLASAGSTLSLDAGASSSLRRTPSIRRAQSVAAAKRRSLPLQVKYTTDGMLEVLRRTRLHFVHCLVPSMQPLEQGAGGAADDAHFDVPLVRSQLKGAQVLDAVRLRKQGFPENLQYTEFRRRYSLLASADCTPERGDERAAVEALLRHLDMEPSSYRLGLSQIFLRAGTLSQLEAQRDERLSEEVVRLQARARGFLARRRHQQRKVQAMALCCIQRNVRRFLEIRSWPWWRLFVKIAPVLNVHRTEEQLKSTLEEVGQLRAKLEKAEKERSELRQNHDLLEAKVGDLWADLGQEQAASAQAAEMLEAETAERLRLDKEVRELQARCCQLQQQKDRLEMEAMESRMLRSADLNGHLSDEDDGVGGSSVYKQKYERAVREAEMTRRKASQQHEEELEKQLLARKATEKRLTEALDSLEEGRQAVGQWKRKAQKLAAELQDLKLLVEEHMARNAELERKQRRFDGELSTASEGMRQERAQREKVQREKEALYAEKLSLEQELSAVRSELDSQHDKLGSLRREMDELSFSSHGEEEVAKLKRGKQELERKSREQEEELEDLAGQVQLLEQAKLRLEMALEKQRQEYKREISLREEEMDEARAAASKKLRNLESLLESEQEERQALSRQRQELERRLGELSALPPPRDPQVERRLRRDLRRTRALLQDAQQRLEGARDGQAARALLRQLKNQLEDAEFAKTAAMKARQGAEMELQEVQCQLEEVLRTKNESEGRCIQLTREKSALQMQLEEMEEEQAELLKKYRSAVQQMASDQKAMAEQNQQILDLESEKHHLREQVHDLSSKMDHLSSQAEDSHAVRRLEAKVRDLESRLELEQTSKARLESQVARLKEQSGRLQEECEQAAQREHASQEGCRKLQRQLRELREDCASLQQREAEAHQRCHELELSLENAETDLQGTKQDLKLACQRIQDLQAALEEDLDSGTDLADDDSESDSDQDMDVDSLLRRHGLGPHKMAAGDCSPVLSRRSSGSVGLSLSRSNESTPSGPVSPDATEQRGNGRTLYKDDQLVDV</sequence>
<evidence type="ECO:0000259" key="9">
    <source>
        <dbReference type="PROSITE" id="PS50106"/>
    </source>
</evidence>
<evidence type="ECO:0000259" key="10">
    <source>
        <dbReference type="PROSITE" id="PS51456"/>
    </source>
</evidence>
<dbReference type="InterPro" id="IPR002928">
    <property type="entry name" value="Myosin_tail"/>
</dbReference>
<feature type="region of interest" description="Disordered" evidence="8">
    <location>
        <begin position="1704"/>
        <end position="1726"/>
    </location>
</feature>
<feature type="compositionally biased region" description="Low complexity" evidence="8">
    <location>
        <begin position="1893"/>
        <end position="1909"/>
    </location>
</feature>
<evidence type="ECO:0000256" key="5">
    <source>
        <dbReference type="ARBA" id="ARBA00023175"/>
    </source>
</evidence>
<dbReference type="PROSITE" id="PS50106">
    <property type="entry name" value="PDZ"/>
    <property type="match status" value="1"/>
</dbReference>
<feature type="region of interest" description="Disordered" evidence="8">
    <location>
        <begin position="1879"/>
        <end position="1941"/>
    </location>
</feature>
<dbReference type="GO" id="GO:0051015">
    <property type="term" value="F:actin filament binding"/>
    <property type="evidence" value="ECO:0007669"/>
    <property type="project" value="TreeGrafter"/>
</dbReference>
<dbReference type="Gene3D" id="1.10.10.820">
    <property type="match status" value="1"/>
</dbReference>
<feature type="domain" description="PDZ" evidence="9">
    <location>
        <begin position="156"/>
        <end position="247"/>
    </location>
</feature>
<dbReference type="Gene3D" id="3.40.850.10">
    <property type="entry name" value="Kinesin motor domain"/>
    <property type="match status" value="1"/>
</dbReference>
<feature type="compositionally biased region" description="Basic and acidic residues" evidence="8">
    <location>
        <begin position="1"/>
        <end position="22"/>
    </location>
</feature>
<keyword evidence="4 6" id="KW-0518">Myosin</keyword>
<feature type="binding site" evidence="6">
    <location>
        <begin position="449"/>
        <end position="456"/>
    </location>
    <ligand>
        <name>ATP</name>
        <dbReference type="ChEBI" id="CHEBI:30616"/>
    </ligand>
</feature>
<accession>A0A6B0VGC8</accession>
<dbReference type="GO" id="GO:0032982">
    <property type="term" value="C:myosin filament"/>
    <property type="evidence" value="ECO:0007669"/>
    <property type="project" value="TreeGrafter"/>
</dbReference>
<dbReference type="InterPro" id="IPR036034">
    <property type="entry name" value="PDZ_sf"/>
</dbReference>
<dbReference type="GO" id="GO:0003774">
    <property type="term" value="F:cytoskeletal motor activity"/>
    <property type="evidence" value="ECO:0007669"/>
    <property type="project" value="UniProtKB-UniRule"/>
</dbReference>
<dbReference type="GO" id="GO:0031032">
    <property type="term" value="P:actomyosin structure organization"/>
    <property type="evidence" value="ECO:0007669"/>
    <property type="project" value="TreeGrafter"/>
</dbReference>
<evidence type="ECO:0000256" key="7">
    <source>
        <dbReference type="SAM" id="Coils"/>
    </source>
</evidence>
<feature type="compositionally biased region" description="Basic and acidic residues" evidence="8">
    <location>
        <begin position="1442"/>
        <end position="1463"/>
    </location>
</feature>
<keyword evidence="1 6" id="KW-0547">Nucleotide-binding</keyword>
<dbReference type="PROSITE" id="PS51456">
    <property type="entry name" value="MYOSIN_MOTOR"/>
    <property type="match status" value="1"/>
</dbReference>
<feature type="compositionally biased region" description="Basic residues" evidence="8">
    <location>
        <begin position="267"/>
        <end position="283"/>
    </location>
</feature>
<dbReference type="InterPro" id="IPR001609">
    <property type="entry name" value="Myosin_head_motor_dom-like"/>
</dbReference>
<dbReference type="SUPFAM" id="SSF50156">
    <property type="entry name" value="PDZ domain-like"/>
    <property type="match status" value="1"/>
</dbReference>
<dbReference type="InterPro" id="IPR036961">
    <property type="entry name" value="Kinesin_motor_dom_sf"/>
</dbReference>